<dbReference type="AlphaFoldDB" id="A0AAP0P4F8"/>
<dbReference type="Pfam" id="PF04078">
    <property type="entry name" value="Rcd1"/>
    <property type="match status" value="1"/>
</dbReference>
<dbReference type="GO" id="GO:0030014">
    <property type="term" value="C:CCR4-NOT complex"/>
    <property type="evidence" value="ECO:0007669"/>
    <property type="project" value="InterPro"/>
</dbReference>
<reference evidence="2 3" key="1">
    <citation type="submission" date="2024-01" db="EMBL/GenBank/DDBJ databases">
        <title>Genome assemblies of Stephania.</title>
        <authorList>
            <person name="Yang L."/>
        </authorList>
    </citation>
    <scope>NUCLEOTIDE SEQUENCE [LARGE SCALE GENOMIC DNA]</scope>
    <source>
        <strain evidence="2">QJT</strain>
        <tissue evidence="2">Leaf</tissue>
    </source>
</reference>
<dbReference type="InterPro" id="IPR007216">
    <property type="entry name" value="CNOT9"/>
</dbReference>
<dbReference type="SUPFAM" id="SSF48371">
    <property type="entry name" value="ARM repeat"/>
    <property type="match status" value="1"/>
</dbReference>
<dbReference type="GO" id="GO:0006402">
    <property type="term" value="P:mRNA catabolic process"/>
    <property type="evidence" value="ECO:0007669"/>
    <property type="project" value="InterPro"/>
</dbReference>
<evidence type="ECO:0000256" key="1">
    <source>
        <dbReference type="ARBA" id="ARBA00006385"/>
    </source>
</evidence>
<gene>
    <name evidence="2" type="ORF">Sjap_010755</name>
</gene>
<dbReference type="Gene3D" id="1.25.10.10">
    <property type="entry name" value="Leucine-rich Repeat Variant"/>
    <property type="match status" value="1"/>
</dbReference>
<evidence type="ECO:0008006" key="4">
    <source>
        <dbReference type="Google" id="ProtNLM"/>
    </source>
</evidence>
<accession>A0AAP0P4F8</accession>
<keyword evidence="3" id="KW-1185">Reference proteome</keyword>
<evidence type="ECO:0000313" key="3">
    <source>
        <dbReference type="Proteomes" id="UP001417504"/>
    </source>
</evidence>
<dbReference type="PANTHER" id="PTHR12262">
    <property type="entry name" value="CCR4-NOT TRANSCRIPTION COMPLEX SUBUNIT 9"/>
    <property type="match status" value="1"/>
</dbReference>
<dbReference type="EMBL" id="JBBNAE010000004">
    <property type="protein sequence ID" value="KAK9130268.1"/>
    <property type="molecule type" value="Genomic_DNA"/>
</dbReference>
<comment type="caution">
    <text evidence="2">The sequence shown here is derived from an EMBL/GenBank/DDBJ whole genome shotgun (WGS) entry which is preliminary data.</text>
</comment>
<dbReference type="InterPro" id="IPR016024">
    <property type="entry name" value="ARM-type_fold"/>
</dbReference>
<sequence length="349" mass="39868">MANREETQEDEEERWEERTLSLLNESKIDQQLLSPEMKAKVKVKVKSGKNKKNALKRMRRPMVIPGVIIELQDHVLRENALRCLSNFLLEKRMDDPENYYRTGYLLFHSCSTMSILLQELLAAFRKMVDGTLNVRSAKRLANVLTLLQSIAANNETRKKFADSNVPNFLIPIIKFKSPLEVFQNVQAIALSVFGILCQARDGSIVKWAIESDVLELCQCSMEFGNELSKVVAMHILEAILQDESGLSYICSPACSQLLEGLMKAWEHLLFVNVLSAENQDFSPRLFFHIIRCYVLLCNELRGFEVVVKRLPFPVTNGSFREITEEFPIIDSLLQQLLVSTGKETEVPEL</sequence>
<proteinExistence type="inferred from homology"/>
<protein>
    <recommendedName>
        <fullName evidence="4">Cell differentiation protein rcd1</fullName>
    </recommendedName>
</protein>
<comment type="similarity">
    <text evidence="1">Belongs to the CNOT9 family.</text>
</comment>
<dbReference type="Proteomes" id="UP001417504">
    <property type="component" value="Unassembled WGS sequence"/>
</dbReference>
<evidence type="ECO:0000313" key="2">
    <source>
        <dbReference type="EMBL" id="KAK9130268.1"/>
    </source>
</evidence>
<dbReference type="InterPro" id="IPR011989">
    <property type="entry name" value="ARM-like"/>
</dbReference>
<name>A0AAP0P4F8_9MAGN</name>
<organism evidence="2 3">
    <name type="scientific">Stephania japonica</name>
    <dbReference type="NCBI Taxonomy" id="461633"/>
    <lineage>
        <taxon>Eukaryota</taxon>
        <taxon>Viridiplantae</taxon>
        <taxon>Streptophyta</taxon>
        <taxon>Embryophyta</taxon>
        <taxon>Tracheophyta</taxon>
        <taxon>Spermatophyta</taxon>
        <taxon>Magnoliopsida</taxon>
        <taxon>Ranunculales</taxon>
        <taxon>Menispermaceae</taxon>
        <taxon>Menispermoideae</taxon>
        <taxon>Cissampelideae</taxon>
        <taxon>Stephania</taxon>
    </lineage>
</organism>